<keyword evidence="2" id="KW-1185">Reference proteome</keyword>
<dbReference type="AlphaFoldDB" id="A0A160T8L9"/>
<name>A0A160T8L9_9CHLR</name>
<gene>
    <name evidence="1" type="ORF">CFX0092_P0022</name>
</gene>
<organism evidence="1 2">
    <name type="scientific">Candidatus Promineifilum breve</name>
    <dbReference type="NCBI Taxonomy" id="1806508"/>
    <lineage>
        <taxon>Bacteria</taxon>
        <taxon>Bacillati</taxon>
        <taxon>Chloroflexota</taxon>
        <taxon>Ardenticatenia</taxon>
        <taxon>Candidatus Promineifilales</taxon>
        <taxon>Candidatus Promineifilaceae</taxon>
        <taxon>Candidatus Promineifilum</taxon>
    </lineage>
</organism>
<dbReference type="InterPro" id="IPR056928">
    <property type="entry name" value="Gp77-like"/>
</dbReference>
<protein>
    <submittedName>
        <fullName evidence="1">Uncharacterized protein</fullName>
    </submittedName>
</protein>
<reference evidence="1" key="1">
    <citation type="submission" date="2016-01" db="EMBL/GenBank/DDBJ databases">
        <authorList>
            <person name="Mcilroy J.S."/>
            <person name="Karst M S."/>
            <person name="Albertsen M."/>
        </authorList>
    </citation>
    <scope>NUCLEOTIDE SEQUENCE</scope>
    <source>
        <strain evidence="1">Cfx-K</strain>
        <plasmid evidence="1">III</plasmid>
    </source>
</reference>
<dbReference type="EMBL" id="LN890657">
    <property type="protein sequence ID" value="CUS06422.1"/>
    <property type="molecule type" value="Genomic_DNA"/>
</dbReference>
<geneLocation type="plasmid" evidence="1 2">
    <name>III</name>
</geneLocation>
<keyword evidence="1" id="KW-0614">Plasmid</keyword>
<dbReference type="KEGG" id="pbf:CFX0092_P0022"/>
<evidence type="ECO:0000313" key="2">
    <source>
        <dbReference type="Proteomes" id="UP000215027"/>
    </source>
</evidence>
<evidence type="ECO:0000313" key="1">
    <source>
        <dbReference type="EMBL" id="CUS06422.1"/>
    </source>
</evidence>
<proteinExistence type="predicted"/>
<dbReference type="Pfam" id="PF23148">
    <property type="entry name" value="Gp77"/>
    <property type="match status" value="1"/>
</dbReference>
<sequence length="98" mass="10441">MMAQNSFTKDPHSIEWFGVDWTERLQGDGVFAADSIVSSDWTVPDGLAEADAMSMTKAAGVKLSGGVVGTTYKVTNRIVTAVNGETLDGTIEITVEDK</sequence>
<dbReference type="Proteomes" id="UP000215027">
    <property type="component" value="Plasmid III"/>
</dbReference>
<accession>A0A160T8L9</accession>